<dbReference type="NCBIfam" id="TIGR00026">
    <property type="entry name" value="hi_GC_TIGR00026"/>
    <property type="match status" value="1"/>
</dbReference>
<comment type="similarity">
    <text evidence="1">Belongs to the F420H(2)-dependent quinone reductase family.</text>
</comment>
<organism evidence="3 4">
    <name type="scientific">Compostimonas suwonensis</name>
    <dbReference type="NCBI Taxonomy" id="1048394"/>
    <lineage>
        <taxon>Bacteria</taxon>
        <taxon>Bacillati</taxon>
        <taxon>Actinomycetota</taxon>
        <taxon>Actinomycetes</taxon>
        <taxon>Micrococcales</taxon>
        <taxon>Microbacteriaceae</taxon>
        <taxon>Compostimonas</taxon>
    </lineage>
</organism>
<accession>A0A2M9BVT4</accession>
<comment type="catalytic activity">
    <reaction evidence="2">
        <text>oxidized coenzyme F420-(gamma-L-Glu)(n) + a quinol + H(+) = reduced coenzyme F420-(gamma-L-Glu)(n) + a quinone</text>
        <dbReference type="Rhea" id="RHEA:39663"/>
        <dbReference type="Rhea" id="RHEA-COMP:12939"/>
        <dbReference type="Rhea" id="RHEA-COMP:14378"/>
        <dbReference type="ChEBI" id="CHEBI:15378"/>
        <dbReference type="ChEBI" id="CHEBI:24646"/>
        <dbReference type="ChEBI" id="CHEBI:132124"/>
        <dbReference type="ChEBI" id="CHEBI:133980"/>
        <dbReference type="ChEBI" id="CHEBI:139511"/>
    </reaction>
</comment>
<evidence type="ECO:0000256" key="2">
    <source>
        <dbReference type="ARBA" id="ARBA00049106"/>
    </source>
</evidence>
<evidence type="ECO:0000313" key="3">
    <source>
        <dbReference type="EMBL" id="PJJ62024.1"/>
    </source>
</evidence>
<evidence type="ECO:0000256" key="1">
    <source>
        <dbReference type="ARBA" id="ARBA00008710"/>
    </source>
</evidence>
<dbReference type="Pfam" id="PF04075">
    <property type="entry name" value="F420H2_quin_red"/>
    <property type="match status" value="1"/>
</dbReference>
<dbReference type="Proteomes" id="UP000230161">
    <property type="component" value="Unassembled WGS sequence"/>
</dbReference>
<dbReference type="PANTHER" id="PTHR39428:SF1">
    <property type="entry name" value="F420H(2)-DEPENDENT QUINONE REDUCTASE RV1261C"/>
    <property type="match status" value="1"/>
</dbReference>
<dbReference type="EMBL" id="PGFB01000003">
    <property type="protein sequence ID" value="PJJ62024.1"/>
    <property type="molecule type" value="Genomic_DNA"/>
</dbReference>
<dbReference type="Gene3D" id="2.30.110.10">
    <property type="entry name" value="Electron Transport, Fmn-binding Protein, Chain A"/>
    <property type="match status" value="1"/>
</dbReference>
<dbReference type="PANTHER" id="PTHR39428">
    <property type="entry name" value="F420H(2)-DEPENDENT QUINONE REDUCTASE RV1261C"/>
    <property type="match status" value="1"/>
</dbReference>
<dbReference type="InterPro" id="IPR012349">
    <property type="entry name" value="Split_barrel_FMN-bd"/>
</dbReference>
<name>A0A2M9BVT4_9MICO</name>
<dbReference type="GO" id="GO:0070967">
    <property type="term" value="F:coenzyme F420 binding"/>
    <property type="evidence" value="ECO:0007669"/>
    <property type="project" value="TreeGrafter"/>
</dbReference>
<dbReference type="AlphaFoldDB" id="A0A2M9BVT4"/>
<keyword evidence="4" id="KW-1185">Reference proteome</keyword>
<dbReference type="GO" id="GO:0016491">
    <property type="term" value="F:oxidoreductase activity"/>
    <property type="evidence" value="ECO:0007669"/>
    <property type="project" value="InterPro"/>
</dbReference>
<proteinExistence type="inferred from homology"/>
<dbReference type="OrthoDB" id="8225825at2"/>
<dbReference type="InterPro" id="IPR004378">
    <property type="entry name" value="F420H2_quin_Rdtase"/>
</dbReference>
<dbReference type="RefSeq" id="WP_100344631.1">
    <property type="nucleotide sequence ID" value="NZ_PGFB01000003.1"/>
</dbReference>
<evidence type="ECO:0000313" key="4">
    <source>
        <dbReference type="Proteomes" id="UP000230161"/>
    </source>
</evidence>
<dbReference type="GO" id="GO:0005886">
    <property type="term" value="C:plasma membrane"/>
    <property type="evidence" value="ECO:0007669"/>
    <property type="project" value="TreeGrafter"/>
</dbReference>
<reference evidence="3 4" key="1">
    <citation type="submission" date="2017-11" db="EMBL/GenBank/DDBJ databases">
        <title>Genomic Encyclopedia of Archaeal and Bacterial Type Strains, Phase II (KMG-II): From Individual Species to Whole Genera.</title>
        <authorList>
            <person name="Goeker M."/>
        </authorList>
    </citation>
    <scope>NUCLEOTIDE SEQUENCE [LARGE SCALE GENOMIC DNA]</scope>
    <source>
        <strain evidence="3 4">DSM 25625</strain>
    </source>
</reference>
<comment type="caution">
    <text evidence="3">The sequence shown here is derived from an EMBL/GenBank/DDBJ whole genome shotgun (WGS) entry which is preliminary data.</text>
</comment>
<gene>
    <name evidence="3" type="ORF">CLV54_1816</name>
</gene>
<sequence length="138" mass="14806">MSGFNDQIISEFRANGGRVETGGFGSSLVLLHTIGAKTGEERISPVMAIAPDAASWLIVASAAGAPRNPAWYSNLRANPEVAIESGSDVVEVLATELTGSEYDDAWNAFVSRSPGFDDYKKRVNGARHIPVLRLTRRS</sequence>
<protein>
    <submittedName>
        <fullName evidence="3">Deazaflavin-dependent oxidoreductase (Nitroreductase family)</fullName>
    </submittedName>
</protein>